<feature type="domain" description="C-glycoside deglycosidase beta subunit" evidence="5">
    <location>
        <begin position="7"/>
        <end position="112"/>
    </location>
</feature>
<organism evidence="6 7">
    <name type="scientific">Microbispora siamensis</name>
    <dbReference type="NCBI Taxonomy" id="564413"/>
    <lineage>
        <taxon>Bacteria</taxon>
        <taxon>Bacillati</taxon>
        <taxon>Actinomycetota</taxon>
        <taxon>Actinomycetes</taxon>
        <taxon>Streptosporangiales</taxon>
        <taxon>Streptosporangiaceae</taxon>
        <taxon>Microbispora</taxon>
    </lineage>
</organism>
<protein>
    <recommendedName>
        <fullName evidence="4">C-deglycosylation enzyme beta subunit</fullName>
    </recommendedName>
</protein>
<keyword evidence="1" id="KW-0456">Lyase</keyword>
<evidence type="ECO:0000313" key="6">
    <source>
        <dbReference type="EMBL" id="GIH64491.1"/>
    </source>
</evidence>
<gene>
    <name evidence="6" type="ORF">Msi02_53080</name>
</gene>
<keyword evidence="7" id="KW-1185">Reference proteome</keyword>
<evidence type="ECO:0000256" key="1">
    <source>
        <dbReference type="ARBA" id="ARBA00023239"/>
    </source>
</evidence>
<evidence type="ECO:0000256" key="4">
    <source>
        <dbReference type="ARBA" id="ARBA00047208"/>
    </source>
</evidence>
<evidence type="ECO:0000256" key="3">
    <source>
        <dbReference type="ARBA" id="ARBA00046336"/>
    </source>
</evidence>
<proteinExistence type="inferred from homology"/>
<reference evidence="6 7" key="1">
    <citation type="submission" date="2021-01" db="EMBL/GenBank/DDBJ databases">
        <title>Whole genome shotgun sequence of Microbispora siamensis NBRC 104113.</title>
        <authorList>
            <person name="Komaki H."/>
            <person name="Tamura T."/>
        </authorList>
    </citation>
    <scope>NUCLEOTIDE SEQUENCE [LARGE SCALE GENOMIC DNA]</scope>
    <source>
        <strain evidence="6 7">NBRC 104113</strain>
    </source>
</reference>
<name>A0ABQ4GST0_9ACTN</name>
<sequence length="132" mass="14964">MTVLEVPMIQTRGFRNRAAGDGFEVRLRLPYYRGLWTNLIEGATITVDGERFAADDIGWSIGGVRYSPAELRASETARWPVDVPAILAVPRPRPLSIGFHTVAAELRLRMSYIPEELQPTVWSEERRLVITR</sequence>
<evidence type="ECO:0000259" key="5">
    <source>
        <dbReference type="Pfam" id="PF19906"/>
    </source>
</evidence>
<comment type="caution">
    <text evidence="6">The sequence shown here is derived from an EMBL/GenBank/DDBJ whole genome shotgun (WGS) entry which is preliminary data.</text>
</comment>
<evidence type="ECO:0000256" key="2">
    <source>
        <dbReference type="ARBA" id="ARBA00023277"/>
    </source>
</evidence>
<dbReference type="Pfam" id="PF19906">
    <property type="entry name" value="CGDB"/>
    <property type="match status" value="1"/>
</dbReference>
<keyword evidence="2" id="KW-0119">Carbohydrate metabolism</keyword>
<dbReference type="Proteomes" id="UP000660454">
    <property type="component" value="Unassembled WGS sequence"/>
</dbReference>
<evidence type="ECO:0000313" key="7">
    <source>
        <dbReference type="Proteomes" id="UP000660454"/>
    </source>
</evidence>
<accession>A0ABQ4GST0</accession>
<comment type="similarity">
    <text evidence="3">Belongs to the C-glycoside deglycosidase beta subunit family.</text>
</comment>
<dbReference type="InterPro" id="IPR045959">
    <property type="entry name" value="CGDB"/>
</dbReference>
<dbReference type="EMBL" id="BOOF01000032">
    <property type="protein sequence ID" value="GIH64491.1"/>
    <property type="molecule type" value="Genomic_DNA"/>
</dbReference>